<keyword evidence="2" id="KW-1185">Reference proteome</keyword>
<protein>
    <submittedName>
        <fullName evidence="1">Uncharacterized protein</fullName>
    </submittedName>
</protein>
<sequence length="34" mass="3762">MVQKDLTICGHIQSSRVACSCFFKKAHQKVPSLA</sequence>
<dbReference type="AlphaFoldDB" id="A0AAD6W5A4"/>
<gene>
    <name evidence="1" type="ORF">NC653_010474</name>
</gene>
<evidence type="ECO:0000313" key="1">
    <source>
        <dbReference type="EMBL" id="KAJ6999737.1"/>
    </source>
</evidence>
<dbReference type="Proteomes" id="UP001164929">
    <property type="component" value="Chromosome 4"/>
</dbReference>
<reference evidence="1 2" key="1">
    <citation type="journal article" date="2023" name="Mol. Ecol. Resour.">
        <title>Chromosome-level genome assembly of a triploid poplar Populus alba 'Berolinensis'.</title>
        <authorList>
            <person name="Chen S."/>
            <person name="Yu Y."/>
            <person name="Wang X."/>
            <person name="Wang S."/>
            <person name="Zhang T."/>
            <person name="Zhou Y."/>
            <person name="He R."/>
            <person name="Meng N."/>
            <person name="Wang Y."/>
            <person name="Liu W."/>
            <person name="Liu Z."/>
            <person name="Liu J."/>
            <person name="Guo Q."/>
            <person name="Huang H."/>
            <person name="Sederoff R.R."/>
            <person name="Wang G."/>
            <person name="Qu G."/>
            <person name="Chen S."/>
        </authorList>
    </citation>
    <scope>NUCLEOTIDE SEQUENCE [LARGE SCALE GENOMIC DNA]</scope>
    <source>
        <strain evidence="1">SC-2020</strain>
    </source>
</reference>
<accession>A0AAD6W5A4</accession>
<proteinExistence type="predicted"/>
<evidence type="ECO:0000313" key="2">
    <source>
        <dbReference type="Proteomes" id="UP001164929"/>
    </source>
</evidence>
<comment type="caution">
    <text evidence="1">The sequence shown here is derived from an EMBL/GenBank/DDBJ whole genome shotgun (WGS) entry which is preliminary data.</text>
</comment>
<organism evidence="1 2">
    <name type="scientific">Populus alba x Populus x berolinensis</name>
    <dbReference type="NCBI Taxonomy" id="444605"/>
    <lineage>
        <taxon>Eukaryota</taxon>
        <taxon>Viridiplantae</taxon>
        <taxon>Streptophyta</taxon>
        <taxon>Embryophyta</taxon>
        <taxon>Tracheophyta</taxon>
        <taxon>Spermatophyta</taxon>
        <taxon>Magnoliopsida</taxon>
        <taxon>eudicotyledons</taxon>
        <taxon>Gunneridae</taxon>
        <taxon>Pentapetalae</taxon>
        <taxon>rosids</taxon>
        <taxon>fabids</taxon>
        <taxon>Malpighiales</taxon>
        <taxon>Salicaceae</taxon>
        <taxon>Saliceae</taxon>
        <taxon>Populus</taxon>
    </lineage>
</organism>
<name>A0AAD6W5A4_9ROSI</name>
<dbReference type="EMBL" id="JAQIZT010000004">
    <property type="protein sequence ID" value="KAJ6999737.1"/>
    <property type="molecule type" value="Genomic_DNA"/>
</dbReference>